<feature type="signal peptide" evidence="3">
    <location>
        <begin position="1"/>
        <end position="22"/>
    </location>
</feature>
<dbReference type="InterPro" id="IPR050555">
    <property type="entry name" value="Bact_Solute-Bind_Prot2"/>
</dbReference>
<comment type="caution">
    <text evidence="5">The sequence shown here is derived from an EMBL/GenBank/DDBJ whole genome shotgun (WGS) entry which is preliminary data.</text>
</comment>
<gene>
    <name evidence="5" type="ORF">B0H99_102116</name>
</gene>
<feature type="domain" description="Periplasmic binding protein" evidence="4">
    <location>
        <begin position="45"/>
        <end position="331"/>
    </location>
</feature>
<dbReference type="PANTHER" id="PTHR30036">
    <property type="entry name" value="D-XYLOSE-BINDING PERIPLASMIC PROTEIN"/>
    <property type="match status" value="1"/>
</dbReference>
<dbReference type="InterPro" id="IPR028082">
    <property type="entry name" value="Peripla_BP_I"/>
</dbReference>
<evidence type="ECO:0000313" key="6">
    <source>
        <dbReference type="Proteomes" id="UP000242682"/>
    </source>
</evidence>
<accession>A0A2P8H5E7</accession>
<keyword evidence="5" id="KW-0762">Sugar transport</keyword>
<reference evidence="5 6" key="1">
    <citation type="submission" date="2018-03" db="EMBL/GenBank/DDBJ databases">
        <title>Genomic Encyclopedia of Type Strains, Phase III (KMG-III): the genomes of soil and plant-associated and newly described type strains.</title>
        <authorList>
            <person name="Whitman W."/>
        </authorList>
    </citation>
    <scope>NUCLEOTIDE SEQUENCE [LARGE SCALE GENOMIC DNA]</scope>
    <source>
        <strain evidence="5 6">CGMCC 1.12259</strain>
    </source>
</reference>
<keyword evidence="6" id="KW-1185">Reference proteome</keyword>
<dbReference type="Pfam" id="PF13407">
    <property type="entry name" value="Peripla_BP_4"/>
    <property type="match status" value="1"/>
</dbReference>
<feature type="chain" id="PRO_5015156661" evidence="3">
    <location>
        <begin position="23"/>
        <end position="379"/>
    </location>
</feature>
<dbReference type="SUPFAM" id="SSF53822">
    <property type="entry name" value="Periplasmic binding protein-like I"/>
    <property type="match status" value="1"/>
</dbReference>
<dbReference type="GO" id="GO:0030288">
    <property type="term" value="C:outer membrane-bounded periplasmic space"/>
    <property type="evidence" value="ECO:0007669"/>
    <property type="project" value="TreeGrafter"/>
</dbReference>
<dbReference type="PROSITE" id="PS51257">
    <property type="entry name" value="PROKAR_LIPOPROTEIN"/>
    <property type="match status" value="1"/>
</dbReference>
<dbReference type="InterPro" id="IPR025997">
    <property type="entry name" value="SBP_2_dom"/>
</dbReference>
<evidence type="ECO:0000313" key="5">
    <source>
        <dbReference type="EMBL" id="PSL41433.1"/>
    </source>
</evidence>
<dbReference type="EMBL" id="PYAT01000002">
    <property type="protein sequence ID" value="PSL41433.1"/>
    <property type="molecule type" value="Genomic_DNA"/>
</dbReference>
<sequence length="379" mass="40168">MVNTRKKFSLLLVLMAVVLVIAACGGGGSGSSSEGGGGGGGQVDVGIVLPTKDEPRWVQDEQRFKDALAETDYSTEILFSQGSSAKEKENVDILLNKGIKVLIIAPHDGAAAAAAVESAKKDDVTVIAYDRLITDTEAVDYYVTFDSLAVGAAQAQYLVDNAEGSGVPLYLYAGASSDNNAFLFFQGAWSVLQPKVADGTFKIANSSEAEALKDTAELSRDQLGKVLGQVTTNWDPNEAKNKAQTHLTGVGADMKGDIAILAPNDGTARSIADVFASDDEVTNYVITGQDAEKASVQYIIDEKQSMTVFKDVRTLVKDAMDMAVTVLEGNEPETTGSYDNGAVEVKAKQTDVITVDKENVKAELVDSGYYEASEFTGLQ</sequence>
<keyword evidence="5" id="KW-0813">Transport</keyword>
<evidence type="ECO:0000256" key="3">
    <source>
        <dbReference type="SAM" id="SignalP"/>
    </source>
</evidence>
<protein>
    <submittedName>
        <fullName evidence="5">Putative multiple sugar transport system substrate-binding protein</fullName>
    </submittedName>
</protein>
<dbReference type="RefSeq" id="WP_181313554.1">
    <property type="nucleotide sequence ID" value="NZ_PYAT01000002.1"/>
</dbReference>
<dbReference type="Gene3D" id="3.40.50.2300">
    <property type="match status" value="2"/>
</dbReference>
<proteinExistence type="predicted"/>
<evidence type="ECO:0000256" key="2">
    <source>
        <dbReference type="ARBA" id="ARBA00022729"/>
    </source>
</evidence>
<organism evidence="5 6">
    <name type="scientific">Planomicrobium soli</name>
    <dbReference type="NCBI Taxonomy" id="1176648"/>
    <lineage>
        <taxon>Bacteria</taxon>
        <taxon>Bacillati</taxon>
        <taxon>Bacillota</taxon>
        <taxon>Bacilli</taxon>
        <taxon>Bacillales</taxon>
        <taxon>Caryophanaceae</taxon>
        <taxon>Planomicrobium</taxon>
    </lineage>
</organism>
<keyword evidence="2 3" id="KW-0732">Signal</keyword>
<dbReference type="Proteomes" id="UP000242682">
    <property type="component" value="Unassembled WGS sequence"/>
</dbReference>
<evidence type="ECO:0000259" key="4">
    <source>
        <dbReference type="Pfam" id="PF13407"/>
    </source>
</evidence>
<dbReference type="PANTHER" id="PTHR30036:SF1">
    <property type="entry name" value="D-XYLOSE-BINDING PERIPLASMIC PROTEIN"/>
    <property type="match status" value="1"/>
</dbReference>
<comment type="subcellular location">
    <subcellularLocation>
        <location evidence="1">Cell envelope</location>
    </subcellularLocation>
</comment>
<name>A0A2P8H5E7_9BACL</name>
<evidence type="ECO:0000256" key="1">
    <source>
        <dbReference type="ARBA" id="ARBA00004196"/>
    </source>
</evidence>
<dbReference type="AlphaFoldDB" id="A0A2P8H5E7"/>
<dbReference type="GO" id="GO:0030246">
    <property type="term" value="F:carbohydrate binding"/>
    <property type="evidence" value="ECO:0007669"/>
    <property type="project" value="TreeGrafter"/>
</dbReference>
<dbReference type="CDD" id="cd19994">
    <property type="entry name" value="PBP1_ChvE"/>
    <property type="match status" value="1"/>
</dbReference>